<dbReference type="EMBL" id="FOXR01000031">
    <property type="protein sequence ID" value="SFQ36134.1"/>
    <property type="molecule type" value="Genomic_DNA"/>
</dbReference>
<proteinExistence type="predicted"/>
<reference evidence="1 2" key="1">
    <citation type="submission" date="2016-10" db="EMBL/GenBank/DDBJ databases">
        <authorList>
            <person name="de Groot N.N."/>
        </authorList>
    </citation>
    <scope>NUCLEOTIDE SEQUENCE [LARGE SCALE GENOMIC DNA]</scope>
    <source>
        <strain evidence="1 2">DSM 20678</strain>
    </source>
</reference>
<evidence type="ECO:0000313" key="1">
    <source>
        <dbReference type="EMBL" id="SFQ36134.1"/>
    </source>
</evidence>
<protein>
    <submittedName>
        <fullName evidence="1">Spo0E like sporulation regulatory protein</fullName>
    </submittedName>
</protein>
<organism evidence="1 2">
    <name type="scientific">Caldicoprobacter faecalis</name>
    <dbReference type="NCBI Taxonomy" id="937334"/>
    <lineage>
        <taxon>Bacteria</taxon>
        <taxon>Bacillati</taxon>
        <taxon>Bacillota</taxon>
        <taxon>Clostridia</taxon>
        <taxon>Caldicoprobacterales</taxon>
        <taxon>Caldicoprobacteraceae</taxon>
        <taxon>Caldicoprobacter</taxon>
    </lineage>
</organism>
<evidence type="ECO:0000313" key="2">
    <source>
        <dbReference type="Proteomes" id="UP000198577"/>
    </source>
</evidence>
<dbReference type="GO" id="GO:0043937">
    <property type="term" value="P:regulation of sporulation"/>
    <property type="evidence" value="ECO:0007669"/>
    <property type="project" value="InterPro"/>
</dbReference>
<name>A0A1I5XW43_9FIRM</name>
<dbReference type="AlphaFoldDB" id="A0A1I5XW43"/>
<dbReference type="RefSeq" id="WP_242948370.1">
    <property type="nucleotide sequence ID" value="NZ_FOXR01000031.1"/>
</dbReference>
<dbReference type="Pfam" id="PF09388">
    <property type="entry name" value="SpoOE-like"/>
    <property type="match status" value="1"/>
</dbReference>
<dbReference type="InterPro" id="IPR018540">
    <property type="entry name" value="Spo0E-like"/>
</dbReference>
<dbReference type="STRING" id="937334.SAMN05444406_13128"/>
<gene>
    <name evidence="1" type="ORF">SAMN05444406_13128</name>
</gene>
<accession>A0A1I5XW43</accession>
<sequence>MDTKTSIEIARNLLNNAIEMNMSKEIIFKISQRVDQYIVKYYIEYGGLKGGSEEEKSQ</sequence>
<dbReference type="Proteomes" id="UP000198577">
    <property type="component" value="Unassembled WGS sequence"/>
</dbReference>
<keyword evidence="2" id="KW-1185">Reference proteome</keyword>